<comment type="subcellular location">
    <subcellularLocation>
        <location evidence="1 14">Cell membrane</location>
        <topology evidence="1 14">Multi-pass membrane protein</topology>
    </subcellularLocation>
</comment>
<comment type="caution">
    <text evidence="15">The sequence shown here is derived from an EMBL/GenBank/DDBJ whole genome shotgun (WGS) entry which is preliminary data.</text>
</comment>
<dbReference type="GO" id="GO:0005886">
    <property type="term" value="C:plasma membrane"/>
    <property type="evidence" value="ECO:0007669"/>
    <property type="project" value="UniProtKB-SubCell"/>
</dbReference>
<proteinExistence type="inferred from homology"/>
<keyword evidence="6 14" id="KW-1133">Transmembrane helix</keyword>
<feature type="binding site" evidence="14">
    <location>
        <position position="71"/>
    </location>
    <ligand>
        <name>Na(+)</name>
        <dbReference type="ChEBI" id="CHEBI:29101"/>
        <note>structural</note>
    </ligand>
</feature>
<evidence type="ECO:0000313" key="15">
    <source>
        <dbReference type="EMBL" id="KRN01989.1"/>
    </source>
</evidence>
<dbReference type="PATRIC" id="fig|1423803.3.peg.438"/>
<dbReference type="Proteomes" id="UP000051589">
    <property type="component" value="Unassembled WGS sequence"/>
</dbReference>
<evidence type="ECO:0000313" key="16">
    <source>
        <dbReference type="Proteomes" id="UP000051589"/>
    </source>
</evidence>
<dbReference type="PANTHER" id="PTHR28259:SF16">
    <property type="entry name" value="FLUORIDE-SPECIFIC ION CHANNEL FLUC 2"/>
    <property type="match status" value="1"/>
</dbReference>
<sequence length="117" mass="12287">MAVGVGLGAAIGALARYAVTRLLQPLTQNRWPVATLLINWLGSGLLGALTAASLSHWLVVCLGTGVLGGFTTYSTFSHEMVMLADQRRYGALISYLILSVGGGLALAALGFWGMLHR</sequence>
<comment type="catalytic activity">
    <reaction evidence="12">
        <text>fluoride(in) = fluoride(out)</text>
        <dbReference type="Rhea" id="RHEA:76159"/>
        <dbReference type="ChEBI" id="CHEBI:17051"/>
    </reaction>
    <physiologicalReaction direction="left-to-right" evidence="12">
        <dbReference type="Rhea" id="RHEA:76160"/>
    </physiologicalReaction>
</comment>
<feature type="transmembrane region" description="Helical" evidence="14">
    <location>
        <begin position="56"/>
        <end position="73"/>
    </location>
</feature>
<name>A0A0R2DJW9_9LACO</name>
<keyword evidence="8 14" id="KW-0406">Ion transport</keyword>
<keyword evidence="4 14" id="KW-0812">Transmembrane</keyword>
<keyword evidence="9 14" id="KW-0472">Membrane</keyword>
<keyword evidence="2 14" id="KW-0813">Transport</keyword>
<dbReference type="AlphaFoldDB" id="A0A0R2DJW9"/>
<evidence type="ECO:0000256" key="6">
    <source>
        <dbReference type="ARBA" id="ARBA00022989"/>
    </source>
</evidence>
<evidence type="ECO:0000256" key="1">
    <source>
        <dbReference type="ARBA" id="ARBA00004651"/>
    </source>
</evidence>
<dbReference type="Pfam" id="PF02537">
    <property type="entry name" value="CRCB"/>
    <property type="match status" value="1"/>
</dbReference>
<dbReference type="STRING" id="1423803.FD13_GL000443"/>
<accession>A0A0R2DJW9</accession>
<dbReference type="GO" id="GO:0062054">
    <property type="term" value="F:fluoride channel activity"/>
    <property type="evidence" value="ECO:0007669"/>
    <property type="project" value="UniProtKB-UniRule"/>
</dbReference>
<feature type="transmembrane region" description="Helical" evidence="14">
    <location>
        <begin position="93"/>
        <end position="115"/>
    </location>
</feature>
<evidence type="ECO:0000256" key="12">
    <source>
        <dbReference type="ARBA" id="ARBA00035585"/>
    </source>
</evidence>
<evidence type="ECO:0000256" key="8">
    <source>
        <dbReference type="ARBA" id="ARBA00023065"/>
    </source>
</evidence>
<comment type="activity regulation">
    <text evidence="14">Na(+) is not transported, but it plays an essential structural role and its presence is essential for fluoride channel function.</text>
</comment>
<feature type="transmembrane region" description="Helical" evidence="14">
    <location>
        <begin position="31"/>
        <end position="49"/>
    </location>
</feature>
<dbReference type="RefSeq" id="WP_061776684.1">
    <property type="nucleotide sequence ID" value="NZ_AYZH01000012.1"/>
</dbReference>
<comment type="similarity">
    <text evidence="11 14">Belongs to the fluoride channel Fluc/FEX (TC 1.A.43) family.</text>
</comment>
<keyword evidence="16" id="KW-1185">Reference proteome</keyword>
<dbReference type="PANTHER" id="PTHR28259">
    <property type="entry name" value="FLUORIDE EXPORT PROTEIN 1-RELATED"/>
    <property type="match status" value="1"/>
</dbReference>
<dbReference type="GO" id="GO:0046872">
    <property type="term" value="F:metal ion binding"/>
    <property type="evidence" value="ECO:0007669"/>
    <property type="project" value="UniProtKB-KW"/>
</dbReference>
<evidence type="ECO:0000256" key="9">
    <source>
        <dbReference type="ARBA" id="ARBA00023136"/>
    </source>
</evidence>
<evidence type="ECO:0000256" key="5">
    <source>
        <dbReference type="ARBA" id="ARBA00022723"/>
    </source>
</evidence>
<evidence type="ECO:0000256" key="10">
    <source>
        <dbReference type="ARBA" id="ARBA00023303"/>
    </source>
</evidence>
<evidence type="ECO:0000256" key="7">
    <source>
        <dbReference type="ARBA" id="ARBA00023053"/>
    </source>
</evidence>
<gene>
    <name evidence="14" type="primary">fluC</name>
    <name evidence="14" type="synonym">crcB</name>
    <name evidence="15" type="ORF">FD13_GL000443</name>
</gene>
<keyword evidence="5 14" id="KW-0479">Metal-binding</keyword>
<keyword evidence="7 14" id="KW-0915">Sodium</keyword>
<evidence type="ECO:0000256" key="14">
    <source>
        <dbReference type="HAMAP-Rule" id="MF_00454"/>
    </source>
</evidence>
<keyword evidence="10 14" id="KW-0407">Ion channel</keyword>
<protein>
    <recommendedName>
        <fullName evidence="14">Fluoride-specific ion channel FluC</fullName>
    </recommendedName>
</protein>
<feature type="binding site" evidence="14">
    <location>
        <position position="68"/>
    </location>
    <ligand>
        <name>Na(+)</name>
        <dbReference type="ChEBI" id="CHEBI:29101"/>
        <note>structural</note>
    </ligand>
</feature>
<evidence type="ECO:0000256" key="11">
    <source>
        <dbReference type="ARBA" id="ARBA00035120"/>
    </source>
</evidence>
<keyword evidence="3 14" id="KW-1003">Cell membrane</keyword>
<dbReference type="EMBL" id="AYZH01000012">
    <property type="protein sequence ID" value="KRN01989.1"/>
    <property type="molecule type" value="Genomic_DNA"/>
</dbReference>
<dbReference type="GO" id="GO:0140114">
    <property type="term" value="P:cellular detoxification of fluoride"/>
    <property type="evidence" value="ECO:0007669"/>
    <property type="project" value="UniProtKB-UniRule"/>
</dbReference>
<evidence type="ECO:0000256" key="2">
    <source>
        <dbReference type="ARBA" id="ARBA00022448"/>
    </source>
</evidence>
<dbReference type="HAMAP" id="MF_00454">
    <property type="entry name" value="FluC"/>
    <property type="match status" value="1"/>
</dbReference>
<evidence type="ECO:0000256" key="4">
    <source>
        <dbReference type="ARBA" id="ARBA00022692"/>
    </source>
</evidence>
<comment type="function">
    <text evidence="13 14">Fluoride-specific ion channel. Important for reducing fluoride concentration in the cell, thus reducing its toxicity.</text>
</comment>
<dbReference type="InterPro" id="IPR003691">
    <property type="entry name" value="FluC"/>
</dbReference>
<evidence type="ECO:0000256" key="3">
    <source>
        <dbReference type="ARBA" id="ARBA00022475"/>
    </source>
</evidence>
<evidence type="ECO:0000256" key="13">
    <source>
        <dbReference type="ARBA" id="ARBA00049940"/>
    </source>
</evidence>
<reference evidence="15 16" key="1">
    <citation type="journal article" date="2015" name="Genome Announc.">
        <title>Expanding the biotechnology potential of lactobacilli through comparative genomics of 213 strains and associated genera.</title>
        <authorList>
            <person name="Sun Z."/>
            <person name="Harris H.M."/>
            <person name="McCann A."/>
            <person name="Guo C."/>
            <person name="Argimon S."/>
            <person name="Zhang W."/>
            <person name="Yang X."/>
            <person name="Jeffery I.B."/>
            <person name="Cooney J.C."/>
            <person name="Kagawa T.F."/>
            <person name="Liu W."/>
            <person name="Song Y."/>
            <person name="Salvetti E."/>
            <person name="Wrobel A."/>
            <person name="Rasinkangas P."/>
            <person name="Parkhill J."/>
            <person name="Rea M.C."/>
            <person name="O'Sullivan O."/>
            <person name="Ritari J."/>
            <person name="Douillard F.P."/>
            <person name="Paul Ross R."/>
            <person name="Yang R."/>
            <person name="Briner A.E."/>
            <person name="Felis G.E."/>
            <person name="de Vos W.M."/>
            <person name="Barrangou R."/>
            <person name="Klaenhammer T.R."/>
            <person name="Caufield P.W."/>
            <person name="Cui Y."/>
            <person name="Zhang H."/>
            <person name="O'Toole P.W."/>
        </authorList>
    </citation>
    <scope>NUCLEOTIDE SEQUENCE [LARGE SCALE GENOMIC DNA]</scope>
    <source>
        <strain evidence="15 16">DSM 21775</strain>
    </source>
</reference>
<organism evidence="15 16">
    <name type="scientific">Levilactobacillus senmaizukei DSM 21775 = NBRC 103853</name>
    <dbReference type="NCBI Taxonomy" id="1423803"/>
    <lineage>
        <taxon>Bacteria</taxon>
        <taxon>Bacillati</taxon>
        <taxon>Bacillota</taxon>
        <taxon>Bacilli</taxon>
        <taxon>Lactobacillales</taxon>
        <taxon>Lactobacillaceae</taxon>
        <taxon>Levilactobacillus</taxon>
    </lineage>
</organism>